<evidence type="ECO:0000313" key="3">
    <source>
        <dbReference type="EMBL" id="KAJ3736150.1"/>
    </source>
</evidence>
<keyword evidence="2" id="KW-0732">Signal</keyword>
<evidence type="ECO:0000256" key="2">
    <source>
        <dbReference type="SAM" id="SignalP"/>
    </source>
</evidence>
<name>A0AA38JU25_9AGAR</name>
<proteinExistence type="predicted"/>
<comment type="caution">
    <text evidence="3">The sequence shown here is derived from an EMBL/GenBank/DDBJ whole genome shotgun (WGS) entry which is preliminary data.</text>
</comment>
<accession>A0AA38JU25</accession>
<feature type="signal peptide" evidence="2">
    <location>
        <begin position="1"/>
        <end position="19"/>
    </location>
</feature>
<protein>
    <submittedName>
        <fullName evidence="3">Uncharacterized protein</fullName>
    </submittedName>
</protein>
<dbReference type="Proteomes" id="UP001176059">
    <property type="component" value="Unassembled WGS sequence"/>
</dbReference>
<reference evidence="3" key="1">
    <citation type="submission" date="2022-08" db="EMBL/GenBank/DDBJ databases">
        <authorList>
            <consortium name="DOE Joint Genome Institute"/>
            <person name="Min B."/>
            <person name="Sierra-Patev S."/>
            <person name="Naranjo-Ortiz M."/>
            <person name="Looney B."/>
            <person name="Konkel Z."/>
            <person name="Slot J.C."/>
            <person name="Sakamoto Y."/>
            <person name="Steenwyk J.L."/>
            <person name="Rokas A."/>
            <person name="Carro J."/>
            <person name="Camarero S."/>
            <person name="Ferreira P."/>
            <person name="Molpeceres G."/>
            <person name="Ruiz-duenas F.J."/>
            <person name="Serrano A."/>
            <person name="Henrissat B."/>
            <person name="Drula E."/>
            <person name="Hughes K.W."/>
            <person name="Mata J.L."/>
            <person name="Ishikawa N.K."/>
            <person name="Vargas-Isla R."/>
            <person name="Ushijima S."/>
            <person name="Smith C.A."/>
            <person name="Ahrendt S."/>
            <person name="Andreopoulos W."/>
            <person name="He G."/>
            <person name="LaButti K."/>
            <person name="Lipzen A."/>
            <person name="Ng V."/>
            <person name="Riley R."/>
            <person name="Sandor L."/>
            <person name="Barry K."/>
            <person name="Martinez A.T."/>
            <person name="Xiao Y."/>
            <person name="Gibbons J.G."/>
            <person name="Terashima K."/>
            <person name="Hibbett D.S."/>
            <person name="Grigoriev I.V."/>
        </authorList>
    </citation>
    <scope>NUCLEOTIDE SEQUENCE</scope>
    <source>
        <strain evidence="3">ET3784</strain>
    </source>
</reference>
<sequence>MRRPIFFLPSIWTISLVAGQIPSNISVSQAVSTTIVNGDGSATNNASGTVPSLESLDEQPKTSHTAVLLPVIIAVIFLIILCMGSLYFFRRRWMRRNWGLRKPYAAPPVATPSILSFSAGFSVNTEGRQSGYTAVPNPYTYYIPPPALARSMSPDRLTLSTSFVSLPKSLYEPVSAATLSPAAPSSEVYGHMLSVEGERIDEKPKPLRLVPLRRVDSEISEDT</sequence>
<reference evidence="3" key="2">
    <citation type="journal article" date="2023" name="Proc. Natl. Acad. Sci. U.S.A.">
        <title>A global phylogenomic analysis of the shiitake genus Lentinula.</title>
        <authorList>
            <person name="Sierra-Patev S."/>
            <person name="Min B."/>
            <person name="Naranjo-Ortiz M."/>
            <person name="Looney B."/>
            <person name="Konkel Z."/>
            <person name="Slot J.C."/>
            <person name="Sakamoto Y."/>
            <person name="Steenwyk J.L."/>
            <person name="Rokas A."/>
            <person name="Carro J."/>
            <person name="Camarero S."/>
            <person name="Ferreira P."/>
            <person name="Molpeceres G."/>
            <person name="Ruiz-Duenas F.J."/>
            <person name="Serrano A."/>
            <person name="Henrissat B."/>
            <person name="Drula E."/>
            <person name="Hughes K.W."/>
            <person name="Mata J.L."/>
            <person name="Ishikawa N.K."/>
            <person name="Vargas-Isla R."/>
            <person name="Ushijima S."/>
            <person name="Smith C.A."/>
            <person name="Donoghue J."/>
            <person name="Ahrendt S."/>
            <person name="Andreopoulos W."/>
            <person name="He G."/>
            <person name="LaButti K."/>
            <person name="Lipzen A."/>
            <person name="Ng V."/>
            <person name="Riley R."/>
            <person name="Sandor L."/>
            <person name="Barry K."/>
            <person name="Martinez A.T."/>
            <person name="Xiao Y."/>
            <person name="Gibbons J.G."/>
            <person name="Terashima K."/>
            <person name="Grigoriev I.V."/>
            <person name="Hibbett D."/>
        </authorList>
    </citation>
    <scope>NUCLEOTIDE SEQUENCE</scope>
    <source>
        <strain evidence="3">ET3784</strain>
    </source>
</reference>
<evidence type="ECO:0000256" key="1">
    <source>
        <dbReference type="SAM" id="Phobius"/>
    </source>
</evidence>
<keyword evidence="4" id="KW-1185">Reference proteome</keyword>
<dbReference type="EMBL" id="JANVFO010000006">
    <property type="protein sequence ID" value="KAJ3736150.1"/>
    <property type="molecule type" value="Genomic_DNA"/>
</dbReference>
<evidence type="ECO:0000313" key="4">
    <source>
        <dbReference type="Proteomes" id="UP001176059"/>
    </source>
</evidence>
<feature type="transmembrane region" description="Helical" evidence="1">
    <location>
        <begin position="67"/>
        <end position="89"/>
    </location>
</feature>
<feature type="chain" id="PRO_5041466457" evidence="2">
    <location>
        <begin position="20"/>
        <end position="223"/>
    </location>
</feature>
<keyword evidence="1" id="KW-1133">Transmembrane helix</keyword>
<gene>
    <name evidence="3" type="ORF">DFJ43DRAFT_705047</name>
</gene>
<organism evidence="3 4">
    <name type="scientific">Lentinula guzmanii</name>
    <dbReference type="NCBI Taxonomy" id="2804957"/>
    <lineage>
        <taxon>Eukaryota</taxon>
        <taxon>Fungi</taxon>
        <taxon>Dikarya</taxon>
        <taxon>Basidiomycota</taxon>
        <taxon>Agaricomycotina</taxon>
        <taxon>Agaricomycetes</taxon>
        <taxon>Agaricomycetidae</taxon>
        <taxon>Agaricales</taxon>
        <taxon>Marasmiineae</taxon>
        <taxon>Omphalotaceae</taxon>
        <taxon>Lentinula</taxon>
    </lineage>
</organism>
<keyword evidence="1" id="KW-0472">Membrane</keyword>
<keyword evidence="1" id="KW-0812">Transmembrane</keyword>
<dbReference type="AlphaFoldDB" id="A0AA38JU25"/>